<comment type="caution">
    <text evidence="1">The sequence shown here is derived from an EMBL/GenBank/DDBJ whole genome shotgun (WGS) entry which is preliminary data.</text>
</comment>
<gene>
    <name evidence="1" type="ORF">FNV43_RR24680</name>
</gene>
<dbReference type="Proteomes" id="UP000796880">
    <property type="component" value="Unassembled WGS sequence"/>
</dbReference>
<evidence type="ECO:0000313" key="1">
    <source>
        <dbReference type="EMBL" id="KAF3433578.1"/>
    </source>
</evidence>
<dbReference type="AlphaFoldDB" id="A0A8K0DSV9"/>
<sequence length="250" mass="28654">MSSLIGITVAVAFSFAFTNPTYTLGILLSESQWPLRAVKMMGLWGFRVFNDKDGDVLFVRSRVQKIDQIQLDVEQLKKEFVLNQEYIKGELMSMKDTRKDEGMQICNQVDSTLRQPEPKLEQIHIQEVSIMNKPQQVLESKQINSQVQVPGDDILDTDILGNGKRLKRLAKKVKSPYIVNKSVLEKLRNTLPVDKFNPMRLVPADVATALDEYMKNENPELVALDYDKVDVNFFQDKINSAAWFRDEVTI</sequence>
<accession>A0A8K0DSV9</accession>
<dbReference type="EMBL" id="VOIH02000011">
    <property type="protein sequence ID" value="KAF3433578.1"/>
    <property type="molecule type" value="Genomic_DNA"/>
</dbReference>
<evidence type="ECO:0000313" key="2">
    <source>
        <dbReference type="Proteomes" id="UP000796880"/>
    </source>
</evidence>
<proteinExistence type="predicted"/>
<keyword evidence="2" id="KW-1185">Reference proteome</keyword>
<protein>
    <submittedName>
        <fullName evidence="1">Uncharacterized protein</fullName>
    </submittedName>
</protein>
<organism evidence="1 2">
    <name type="scientific">Rhamnella rubrinervis</name>
    <dbReference type="NCBI Taxonomy" id="2594499"/>
    <lineage>
        <taxon>Eukaryota</taxon>
        <taxon>Viridiplantae</taxon>
        <taxon>Streptophyta</taxon>
        <taxon>Embryophyta</taxon>
        <taxon>Tracheophyta</taxon>
        <taxon>Spermatophyta</taxon>
        <taxon>Magnoliopsida</taxon>
        <taxon>eudicotyledons</taxon>
        <taxon>Gunneridae</taxon>
        <taxon>Pentapetalae</taxon>
        <taxon>rosids</taxon>
        <taxon>fabids</taxon>
        <taxon>Rosales</taxon>
        <taxon>Rhamnaceae</taxon>
        <taxon>rhamnoid group</taxon>
        <taxon>Rhamneae</taxon>
        <taxon>Rhamnella</taxon>
    </lineage>
</organism>
<name>A0A8K0DSV9_9ROSA</name>
<reference evidence="1" key="1">
    <citation type="submission" date="2020-03" db="EMBL/GenBank/DDBJ databases">
        <title>A high-quality chromosome-level genome assembly of a woody plant with both climbing and erect habits, Rhamnella rubrinervis.</title>
        <authorList>
            <person name="Lu Z."/>
            <person name="Yang Y."/>
            <person name="Zhu X."/>
            <person name="Sun Y."/>
        </authorList>
    </citation>
    <scope>NUCLEOTIDE SEQUENCE</scope>
    <source>
        <strain evidence="1">BYM</strain>
        <tissue evidence="1">Leaf</tissue>
    </source>
</reference>